<keyword evidence="1" id="KW-0812">Transmembrane</keyword>
<gene>
    <name evidence="2" type="ORF">EJ03DRAFT_74845</name>
</gene>
<feature type="transmembrane region" description="Helical" evidence="1">
    <location>
        <begin position="22"/>
        <end position="41"/>
    </location>
</feature>
<name>A0A6G1LM72_9PEZI</name>
<evidence type="ECO:0000313" key="2">
    <source>
        <dbReference type="EMBL" id="KAF2774041.1"/>
    </source>
</evidence>
<protein>
    <submittedName>
        <fullName evidence="2">Uncharacterized protein</fullName>
    </submittedName>
</protein>
<keyword evidence="1" id="KW-1133">Transmembrane helix</keyword>
<proteinExistence type="predicted"/>
<accession>A0A6G1LM72</accession>
<evidence type="ECO:0000313" key="3">
    <source>
        <dbReference type="Proteomes" id="UP000799436"/>
    </source>
</evidence>
<evidence type="ECO:0000256" key="1">
    <source>
        <dbReference type="SAM" id="Phobius"/>
    </source>
</evidence>
<reference evidence="2" key="1">
    <citation type="journal article" date="2020" name="Stud. Mycol.">
        <title>101 Dothideomycetes genomes: a test case for predicting lifestyles and emergence of pathogens.</title>
        <authorList>
            <person name="Haridas S."/>
            <person name="Albert R."/>
            <person name="Binder M."/>
            <person name="Bloem J."/>
            <person name="Labutti K."/>
            <person name="Salamov A."/>
            <person name="Andreopoulos B."/>
            <person name="Baker S."/>
            <person name="Barry K."/>
            <person name="Bills G."/>
            <person name="Bluhm B."/>
            <person name="Cannon C."/>
            <person name="Castanera R."/>
            <person name="Culley D."/>
            <person name="Daum C."/>
            <person name="Ezra D."/>
            <person name="Gonzalez J."/>
            <person name="Henrissat B."/>
            <person name="Kuo A."/>
            <person name="Liang C."/>
            <person name="Lipzen A."/>
            <person name="Lutzoni F."/>
            <person name="Magnuson J."/>
            <person name="Mondo S."/>
            <person name="Nolan M."/>
            <person name="Ohm R."/>
            <person name="Pangilinan J."/>
            <person name="Park H.-J."/>
            <person name="Ramirez L."/>
            <person name="Alfaro M."/>
            <person name="Sun H."/>
            <person name="Tritt A."/>
            <person name="Yoshinaga Y."/>
            <person name="Zwiers L.-H."/>
            <person name="Turgeon B."/>
            <person name="Goodwin S."/>
            <person name="Spatafora J."/>
            <person name="Crous P."/>
            <person name="Grigoriev I."/>
        </authorList>
    </citation>
    <scope>NUCLEOTIDE SEQUENCE</scope>
    <source>
        <strain evidence="2">CBS 116005</strain>
    </source>
</reference>
<dbReference type="Proteomes" id="UP000799436">
    <property type="component" value="Unassembled WGS sequence"/>
</dbReference>
<organism evidence="2 3">
    <name type="scientific">Teratosphaeria nubilosa</name>
    <dbReference type="NCBI Taxonomy" id="161662"/>
    <lineage>
        <taxon>Eukaryota</taxon>
        <taxon>Fungi</taxon>
        <taxon>Dikarya</taxon>
        <taxon>Ascomycota</taxon>
        <taxon>Pezizomycotina</taxon>
        <taxon>Dothideomycetes</taxon>
        <taxon>Dothideomycetidae</taxon>
        <taxon>Mycosphaerellales</taxon>
        <taxon>Teratosphaeriaceae</taxon>
        <taxon>Teratosphaeria</taxon>
    </lineage>
</organism>
<sequence length="98" mass="11064">MEHRNWLQTYNWGPGFASSDTSYLWVLCTLHFVTILAPVSIQKAVSCCPKRSRALLVRCRALQSCDGLPWYVCPGTASARPTSACFSHQDYLREFSFG</sequence>
<dbReference type="EMBL" id="ML995809">
    <property type="protein sequence ID" value="KAF2774041.1"/>
    <property type="molecule type" value="Genomic_DNA"/>
</dbReference>
<dbReference type="AlphaFoldDB" id="A0A6G1LM72"/>
<keyword evidence="3" id="KW-1185">Reference proteome</keyword>
<keyword evidence="1" id="KW-0472">Membrane</keyword>